<feature type="transmembrane region" description="Helical" evidence="1">
    <location>
        <begin position="109"/>
        <end position="129"/>
    </location>
</feature>
<keyword evidence="1 3" id="KW-0812">Transmembrane</keyword>
<dbReference type="KEGG" id="tet:TTHERM_000449759"/>
<keyword evidence="1" id="KW-1133">Transmembrane helix</keyword>
<dbReference type="InParanoid" id="W7XEH9"/>
<sequence>MRKNIIAIVFLFSLILRIKAECTTDCANGWKIITDVYYCKSIFGDANCNNDATCITDFNNYKACALTGCFGQIGNLASISQYNDCVQKCTGTTQPVKDFALSFNNCMNIASSAMLLFEVAISIFLYLIYF</sequence>
<gene>
    <name evidence="3" type="ORF">TTHERM_000449759</name>
</gene>
<dbReference type="EMBL" id="GG662738">
    <property type="protein sequence ID" value="EWS75078.1"/>
    <property type="molecule type" value="Genomic_DNA"/>
</dbReference>
<feature type="chain" id="PRO_5004903593" evidence="2">
    <location>
        <begin position="21"/>
        <end position="130"/>
    </location>
</feature>
<feature type="signal peptide" evidence="2">
    <location>
        <begin position="1"/>
        <end position="20"/>
    </location>
</feature>
<evidence type="ECO:0000256" key="2">
    <source>
        <dbReference type="SAM" id="SignalP"/>
    </source>
</evidence>
<dbReference type="Proteomes" id="UP000009168">
    <property type="component" value="Unassembled WGS sequence"/>
</dbReference>
<dbReference type="GeneID" id="24439045"/>
<keyword evidence="1" id="KW-0472">Membrane</keyword>
<dbReference type="RefSeq" id="XP_012652391.1">
    <property type="nucleotide sequence ID" value="XM_012796937.1"/>
</dbReference>
<reference evidence="4" key="1">
    <citation type="journal article" date="2006" name="PLoS Biol.">
        <title>Macronuclear genome sequence of the ciliate Tetrahymena thermophila, a model eukaryote.</title>
        <authorList>
            <person name="Eisen J.A."/>
            <person name="Coyne R.S."/>
            <person name="Wu M."/>
            <person name="Wu D."/>
            <person name="Thiagarajan M."/>
            <person name="Wortman J.R."/>
            <person name="Badger J.H."/>
            <person name="Ren Q."/>
            <person name="Amedeo P."/>
            <person name="Jones K.M."/>
            <person name="Tallon L.J."/>
            <person name="Delcher A.L."/>
            <person name="Salzberg S.L."/>
            <person name="Silva J.C."/>
            <person name="Haas B.J."/>
            <person name="Majoros W.H."/>
            <person name="Farzad M."/>
            <person name="Carlton J.M."/>
            <person name="Smith R.K. Jr."/>
            <person name="Garg J."/>
            <person name="Pearlman R.E."/>
            <person name="Karrer K.M."/>
            <person name="Sun L."/>
            <person name="Manning G."/>
            <person name="Elde N.C."/>
            <person name="Turkewitz A.P."/>
            <person name="Asai D.J."/>
            <person name="Wilkes D.E."/>
            <person name="Wang Y."/>
            <person name="Cai H."/>
            <person name="Collins K."/>
            <person name="Stewart B.A."/>
            <person name="Lee S.R."/>
            <person name="Wilamowska K."/>
            <person name="Weinberg Z."/>
            <person name="Ruzzo W.L."/>
            <person name="Wloga D."/>
            <person name="Gaertig J."/>
            <person name="Frankel J."/>
            <person name="Tsao C.-C."/>
            <person name="Gorovsky M.A."/>
            <person name="Keeling P.J."/>
            <person name="Waller R.F."/>
            <person name="Patron N.J."/>
            <person name="Cherry J.M."/>
            <person name="Stover N.A."/>
            <person name="Krieger C.J."/>
            <person name="del Toro C."/>
            <person name="Ryder H.F."/>
            <person name="Williamson S.C."/>
            <person name="Barbeau R.A."/>
            <person name="Hamilton E.P."/>
            <person name="Orias E."/>
        </authorList>
    </citation>
    <scope>NUCLEOTIDE SEQUENCE [LARGE SCALE GENOMIC DNA]</scope>
    <source>
        <strain evidence="4">SB210</strain>
    </source>
</reference>
<dbReference type="AlphaFoldDB" id="W7XEH9"/>
<keyword evidence="2" id="KW-0732">Signal</keyword>
<name>W7XEH9_TETTS</name>
<evidence type="ECO:0000313" key="4">
    <source>
        <dbReference type="Proteomes" id="UP000009168"/>
    </source>
</evidence>
<accession>W7XEH9</accession>
<organism evidence="3 4">
    <name type="scientific">Tetrahymena thermophila (strain SB210)</name>
    <dbReference type="NCBI Taxonomy" id="312017"/>
    <lineage>
        <taxon>Eukaryota</taxon>
        <taxon>Sar</taxon>
        <taxon>Alveolata</taxon>
        <taxon>Ciliophora</taxon>
        <taxon>Intramacronucleata</taxon>
        <taxon>Oligohymenophorea</taxon>
        <taxon>Hymenostomatida</taxon>
        <taxon>Tetrahymenina</taxon>
        <taxon>Tetrahymenidae</taxon>
        <taxon>Tetrahymena</taxon>
    </lineage>
</organism>
<protein>
    <submittedName>
        <fullName evidence="3">Transmembrane protein, putative</fullName>
    </submittedName>
</protein>
<evidence type="ECO:0000256" key="1">
    <source>
        <dbReference type="SAM" id="Phobius"/>
    </source>
</evidence>
<proteinExistence type="predicted"/>
<keyword evidence="4" id="KW-1185">Reference proteome</keyword>
<evidence type="ECO:0000313" key="3">
    <source>
        <dbReference type="EMBL" id="EWS75078.1"/>
    </source>
</evidence>